<name>A0A4Z2EKX8_9TELE</name>
<evidence type="ECO:0000256" key="1">
    <source>
        <dbReference type="SAM" id="MobiDB-lite"/>
    </source>
</evidence>
<organism evidence="2 3">
    <name type="scientific">Liparis tanakae</name>
    <name type="common">Tanaka's snailfish</name>
    <dbReference type="NCBI Taxonomy" id="230148"/>
    <lineage>
        <taxon>Eukaryota</taxon>
        <taxon>Metazoa</taxon>
        <taxon>Chordata</taxon>
        <taxon>Craniata</taxon>
        <taxon>Vertebrata</taxon>
        <taxon>Euteleostomi</taxon>
        <taxon>Actinopterygii</taxon>
        <taxon>Neopterygii</taxon>
        <taxon>Teleostei</taxon>
        <taxon>Neoteleostei</taxon>
        <taxon>Acanthomorphata</taxon>
        <taxon>Eupercaria</taxon>
        <taxon>Perciformes</taxon>
        <taxon>Cottioidei</taxon>
        <taxon>Cottales</taxon>
        <taxon>Liparidae</taxon>
        <taxon>Liparis</taxon>
    </lineage>
</organism>
<dbReference type="Proteomes" id="UP000314294">
    <property type="component" value="Unassembled WGS sequence"/>
</dbReference>
<comment type="caution">
    <text evidence="2">The sequence shown here is derived from an EMBL/GenBank/DDBJ whole genome shotgun (WGS) entry which is preliminary data.</text>
</comment>
<keyword evidence="3" id="KW-1185">Reference proteome</keyword>
<gene>
    <name evidence="2" type="ORF">EYF80_060244</name>
</gene>
<dbReference type="EMBL" id="SRLO01005440">
    <property type="protein sequence ID" value="TNN29607.1"/>
    <property type="molecule type" value="Genomic_DNA"/>
</dbReference>
<feature type="compositionally biased region" description="Basic residues" evidence="1">
    <location>
        <begin position="71"/>
        <end position="83"/>
    </location>
</feature>
<reference evidence="2 3" key="1">
    <citation type="submission" date="2019-03" db="EMBL/GenBank/DDBJ databases">
        <title>First draft genome of Liparis tanakae, snailfish: a comprehensive survey of snailfish specific genes.</title>
        <authorList>
            <person name="Kim W."/>
            <person name="Song I."/>
            <person name="Jeong J.-H."/>
            <person name="Kim D."/>
            <person name="Kim S."/>
            <person name="Ryu S."/>
            <person name="Song J.Y."/>
            <person name="Lee S.K."/>
        </authorList>
    </citation>
    <scope>NUCLEOTIDE SEQUENCE [LARGE SCALE GENOMIC DNA]</scope>
    <source>
        <tissue evidence="2">Muscle</tissue>
    </source>
</reference>
<proteinExistence type="predicted"/>
<feature type="region of interest" description="Disordered" evidence="1">
    <location>
        <begin position="1"/>
        <end position="123"/>
    </location>
</feature>
<accession>A0A4Z2EKX8</accession>
<evidence type="ECO:0000313" key="3">
    <source>
        <dbReference type="Proteomes" id="UP000314294"/>
    </source>
</evidence>
<dbReference type="AlphaFoldDB" id="A0A4Z2EKX8"/>
<feature type="compositionally biased region" description="Low complexity" evidence="1">
    <location>
        <begin position="8"/>
        <end position="37"/>
    </location>
</feature>
<evidence type="ECO:0000313" key="2">
    <source>
        <dbReference type="EMBL" id="TNN29607.1"/>
    </source>
</evidence>
<protein>
    <submittedName>
        <fullName evidence="2">Uncharacterized protein</fullName>
    </submittedName>
</protein>
<sequence length="123" mass="13367">MSGLVERSWSVAPPRAAPSALSPDGLPRPRLSCSPPLDTLADIWSAPHSDISRGHTPDKSHRSELAVAAHSWRRRLSPGRRRHTGEASRDARWPPCQRAGPALIKDAEPNWSGQHLLPLDPGG</sequence>
<feature type="compositionally biased region" description="Basic and acidic residues" evidence="1">
    <location>
        <begin position="50"/>
        <end position="64"/>
    </location>
</feature>